<dbReference type="OrthoDB" id="5242236at2"/>
<dbReference type="InterPro" id="IPR007348">
    <property type="entry name" value="CopC_dom"/>
</dbReference>
<evidence type="ECO:0000256" key="2">
    <source>
        <dbReference type="ARBA" id="ARBA00022723"/>
    </source>
</evidence>
<dbReference type="InterPro" id="IPR014755">
    <property type="entry name" value="Cu-Rt/internalin_Ig-like"/>
</dbReference>
<feature type="transmembrane region" description="Helical" evidence="6">
    <location>
        <begin position="202"/>
        <end position="224"/>
    </location>
</feature>
<dbReference type="GO" id="GO:0005507">
    <property type="term" value="F:copper ion binding"/>
    <property type="evidence" value="ECO:0007669"/>
    <property type="project" value="InterPro"/>
</dbReference>
<accession>A0A4Y9G0K2</accession>
<feature type="domain" description="CopC" evidence="7">
    <location>
        <begin position="43"/>
        <end position="139"/>
    </location>
</feature>
<protein>
    <submittedName>
        <fullName evidence="8">Copper resistance protein CopC</fullName>
    </submittedName>
</protein>
<proteinExistence type="predicted"/>
<evidence type="ECO:0000256" key="4">
    <source>
        <dbReference type="ARBA" id="ARBA00023008"/>
    </source>
</evidence>
<dbReference type="EMBL" id="SPQB01000003">
    <property type="protein sequence ID" value="TFU34142.1"/>
    <property type="molecule type" value="Genomic_DNA"/>
</dbReference>
<feature type="region of interest" description="Disordered" evidence="5">
    <location>
        <begin position="146"/>
        <end position="197"/>
    </location>
</feature>
<dbReference type="PANTHER" id="PTHR34820:SF4">
    <property type="entry name" value="INNER MEMBRANE PROTEIN YEBZ"/>
    <property type="match status" value="1"/>
</dbReference>
<comment type="subcellular location">
    <subcellularLocation>
        <location evidence="1">Cell envelope</location>
    </subcellularLocation>
</comment>
<dbReference type="SUPFAM" id="SSF81296">
    <property type="entry name" value="E set domains"/>
    <property type="match status" value="1"/>
</dbReference>
<keyword evidence="6" id="KW-0472">Membrane</keyword>
<keyword evidence="9" id="KW-1185">Reference proteome</keyword>
<keyword evidence="4" id="KW-0186">Copper</keyword>
<evidence type="ECO:0000256" key="1">
    <source>
        <dbReference type="ARBA" id="ARBA00004196"/>
    </source>
</evidence>
<evidence type="ECO:0000256" key="5">
    <source>
        <dbReference type="SAM" id="MobiDB-lite"/>
    </source>
</evidence>
<dbReference type="GO" id="GO:0042597">
    <property type="term" value="C:periplasmic space"/>
    <property type="evidence" value="ECO:0007669"/>
    <property type="project" value="InterPro"/>
</dbReference>
<dbReference type="InterPro" id="IPR014756">
    <property type="entry name" value="Ig_E-set"/>
</dbReference>
<dbReference type="GO" id="GO:0046688">
    <property type="term" value="P:response to copper ion"/>
    <property type="evidence" value="ECO:0007669"/>
    <property type="project" value="InterPro"/>
</dbReference>
<dbReference type="InterPro" id="IPR032694">
    <property type="entry name" value="CopC/D"/>
</dbReference>
<dbReference type="RefSeq" id="WP_135112823.1">
    <property type="nucleotide sequence ID" value="NZ_JADGLL010000003.1"/>
</dbReference>
<dbReference type="Proteomes" id="UP000298358">
    <property type="component" value="Unassembled WGS sequence"/>
</dbReference>
<evidence type="ECO:0000256" key="6">
    <source>
        <dbReference type="SAM" id="Phobius"/>
    </source>
</evidence>
<name>A0A4Y9G0K2_9MICO</name>
<sequence length="244" mass="24816">MPGYRGGMRAAHPSSLHRLLTIGSAALLVMLGVFATTAPASAHDRLLTSDPSDGSTVQSMPDEITLTFDAAVQSITENDTYINVLAPSGENLSTGAESIDGAIIRQQLSPATEAGAYTVEWRAVSSDSHPISGTYTFTVESASAESGAGAVAPENDETATPPPAKGDVTPTPVKETPAASSTPPAADDEGDGDGDDRSFGEVLPWILLGVTGIAIVGALIAILASRGRGDDDDENPGTDPTAQG</sequence>
<dbReference type="GO" id="GO:0030313">
    <property type="term" value="C:cell envelope"/>
    <property type="evidence" value="ECO:0007669"/>
    <property type="project" value="UniProtKB-SubCell"/>
</dbReference>
<dbReference type="Pfam" id="PF04234">
    <property type="entry name" value="CopC"/>
    <property type="match status" value="1"/>
</dbReference>
<dbReference type="PANTHER" id="PTHR34820">
    <property type="entry name" value="INNER MEMBRANE PROTEIN YEBZ"/>
    <property type="match status" value="1"/>
</dbReference>
<keyword evidence="6" id="KW-0812">Transmembrane</keyword>
<evidence type="ECO:0000259" key="7">
    <source>
        <dbReference type="Pfam" id="PF04234"/>
    </source>
</evidence>
<dbReference type="GO" id="GO:0006825">
    <property type="term" value="P:copper ion transport"/>
    <property type="evidence" value="ECO:0007669"/>
    <property type="project" value="InterPro"/>
</dbReference>
<keyword evidence="3" id="KW-0732">Signal</keyword>
<organism evidence="8 9">
    <name type="scientific">Microbacterium paludicola</name>
    <dbReference type="NCBI Taxonomy" id="300019"/>
    <lineage>
        <taxon>Bacteria</taxon>
        <taxon>Bacillati</taxon>
        <taxon>Actinomycetota</taxon>
        <taxon>Actinomycetes</taxon>
        <taxon>Micrococcales</taxon>
        <taxon>Microbacteriaceae</taxon>
        <taxon>Microbacterium</taxon>
    </lineage>
</organism>
<dbReference type="GO" id="GO:0005886">
    <property type="term" value="C:plasma membrane"/>
    <property type="evidence" value="ECO:0007669"/>
    <property type="project" value="TreeGrafter"/>
</dbReference>
<dbReference type="AlphaFoldDB" id="A0A4Y9G0K2"/>
<dbReference type="Gene3D" id="2.60.40.1220">
    <property type="match status" value="1"/>
</dbReference>
<comment type="caution">
    <text evidence="8">The sequence shown here is derived from an EMBL/GenBank/DDBJ whole genome shotgun (WGS) entry which is preliminary data.</text>
</comment>
<keyword evidence="6" id="KW-1133">Transmembrane helix</keyword>
<keyword evidence="2" id="KW-0479">Metal-binding</keyword>
<evidence type="ECO:0000313" key="9">
    <source>
        <dbReference type="Proteomes" id="UP000298358"/>
    </source>
</evidence>
<feature type="compositionally biased region" description="Low complexity" evidence="5">
    <location>
        <begin position="176"/>
        <end position="185"/>
    </location>
</feature>
<evidence type="ECO:0000313" key="8">
    <source>
        <dbReference type="EMBL" id="TFU34142.1"/>
    </source>
</evidence>
<reference evidence="8 9" key="1">
    <citation type="submission" date="2019-03" db="EMBL/GenBank/DDBJ databases">
        <title>Diversity of the mouse oral microbiome.</title>
        <authorList>
            <person name="Joseph S."/>
            <person name="Aduse-Opoku J."/>
            <person name="Curtis M."/>
            <person name="Wade W."/>
            <person name="Hashim A."/>
        </authorList>
    </citation>
    <scope>NUCLEOTIDE SEQUENCE [LARGE SCALE GENOMIC DNA]</scope>
    <source>
        <strain evidence="8 9">P1012</strain>
    </source>
</reference>
<gene>
    <name evidence="8" type="ORF">E4U02_02470</name>
</gene>
<evidence type="ECO:0000256" key="3">
    <source>
        <dbReference type="ARBA" id="ARBA00022729"/>
    </source>
</evidence>